<dbReference type="RefSeq" id="WP_028886123.1">
    <property type="nucleotide sequence ID" value="NZ_JAUOPB010000007.1"/>
</dbReference>
<evidence type="ECO:0000259" key="6">
    <source>
        <dbReference type="Pfam" id="PF13087"/>
    </source>
</evidence>
<feature type="domain" description="DNA2/NAM7 helicase-like C-terminal" evidence="6">
    <location>
        <begin position="935"/>
        <end position="1114"/>
    </location>
</feature>
<comment type="caution">
    <text evidence="8">The sequence shown here is derived from an EMBL/GenBank/DDBJ whole genome shotgun (WGS) entry which is preliminary data.</text>
</comment>
<proteinExistence type="predicted"/>
<protein>
    <submittedName>
        <fullName evidence="8">TM0106 family RecB-like putative nuclease</fullName>
    </submittedName>
</protein>
<dbReference type="Pfam" id="PF13087">
    <property type="entry name" value="AAA_12"/>
    <property type="match status" value="1"/>
</dbReference>
<dbReference type="InterPro" id="IPR047187">
    <property type="entry name" value="SF1_C_Upf1"/>
</dbReference>
<keyword evidence="1" id="KW-0547">Nucleotide-binding</keyword>
<evidence type="ECO:0000256" key="3">
    <source>
        <dbReference type="ARBA" id="ARBA00022806"/>
    </source>
</evidence>
<dbReference type="PANTHER" id="PTHR43788:SF8">
    <property type="entry name" value="DNA-BINDING PROTEIN SMUBP-2"/>
    <property type="match status" value="1"/>
</dbReference>
<dbReference type="InterPro" id="IPR027417">
    <property type="entry name" value="P-loop_NTPase"/>
</dbReference>
<dbReference type="Gene3D" id="3.40.50.300">
    <property type="entry name" value="P-loop containing nucleotide triphosphate hydrolases"/>
    <property type="match status" value="2"/>
</dbReference>
<dbReference type="InterPro" id="IPR041679">
    <property type="entry name" value="DNA2/NAM7-like_C"/>
</dbReference>
<sequence>MYKEAGKLFFSPTDLTTFVKSPFASWMQRLEVESPLSAPEKDPESEMTKSLSQKGYEHEQNLLDDLISQGLHVEEITDELITEEEHVPFNLKHQATIDAIDRKVDVVFQAALQSGPFRGFADFLVKKSTSSGQSYYEVWDTKLSSTIKPAHIIQLCCYTDILITTNAFKPDSFVVVLGSGEQERLYVDDYFHYYLALKDRFLRFHDEFDVNNMPDPANSKMFGRWETFATEQLKARDHVSLIANITRTQVKKLCAAGVESREKLLSAHYAEINGIQVDIFEKLKKQASLQLKTNGRIPPQFEIKHSEQQTHIGLSLLPPHSAMDIFFDIEGYPLTKGGLEYLWGSTYYDESGNRTFRDFWAHNADQEKAAFEAFIQWVYKRWTADPAMHIYHYANYEIAACRKLMGRYGVCEYELDQLLRNDVFVDLYKIVIHGLVVGEPRYSIKNIEHLYRGQRDTEVESGGDSVVVYEKWQTLHRAGLENDDWQESEILRDIRDYNIDDCNSTEELTIWLRKQQAEHNIPYMGTAETVEPDISEEVTARSTLRDELLDKIHLQPEPQKSVTENLAWSLEFHRREIKPLYWRLFDRLGMEHNELLDDMDCLAMCHRTDREPFKPTARSRHMAYEYKMSVDQEFKPPRLTSLYLLEPERRKVNLIKDQSDFDSGLIVIQASHDPAPLITLIPDEYISPGQIPQAIDDVVNDYNTLSDSEFDSKHSAIADYLFRRKPNIKGCTGNIVHSEIPDEKLKETITAINNLNKSYLIIQGPPGSGKTYTGKHVIANLLSQGKSVGISSNSHKAINHLLCGVATYCKEQQIPAVTYATKNTGEELQEAGVEILTSRELADKAGPGVVIGTTAWGFCRSDLINAFDYLFIDEAGQVPMARLVGMSRATDNLILMGDQMQLSQPSQGTHPAESGLSILDYALGDTAIVTSDMGIFLGTSFRMHSKINEFISPAFYQGKLLTDPQNDTQELLLGNTQCNPPLKSAGVQFISVEHSGNQQASDEEAEKILELSKALMSCQYRDKNGVTRPVTLHDMLFLSPYNHQVNRLQMLLGADAKVGTVDKFQGQEAPIVFYSLCSSEPSESPRGLEFLYDRNRTNVAISRGQCLVITVGNPTLACPDTSTVEQMKLANNMSRLLSS</sequence>
<dbReference type="NCBIfam" id="TIGR03491">
    <property type="entry name" value="TM0106 family RecB-like putative nuclease"/>
    <property type="match status" value="1"/>
</dbReference>
<feature type="region of interest" description="Disordered" evidence="5">
    <location>
        <begin position="34"/>
        <end position="54"/>
    </location>
</feature>
<organism evidence="8 9">
    <name type="scientific">Saccharophagus degradans</name>
    <dbReference type="NCBI Taxonomy" id="86304"/>
    <lineage>
        <taxon>Bacteria</taxon>
        <taxon>Pseudomonadati</taxon>
        <taxon>Pseudomonadota</taxon>
        <taxon>Gammaproteobacteria</taxon>
        <taxon>Cellvibrionales</taxon>
        <taxon>Cellvibrionaceae</taxon>
        <taxon>Saccharophagus</taxon>
    </lineage>
</organism>
<dbReference type="PANTHER" id="PTHR43788">
    <property type="entry name" value="DNA2/NAM7 HELICASE FAMILY MEMBER"/>
    <property type="match status" value="1"/>
</dbReference>
<dbReference type="GO" id="GO:0005524">
    <property type="term" value="F:ATP binding"/>
    <property type="evidence" value="ECO:0007669"/>
    <property type="project" value="UniProtKB-KW"/>
</dbReference>
<keyword evidence="3" id="KW-0347">Helicase</keyword>
<evidence type="ECO:0000256" key="5">
    <source>
        <dbReference type="SAM" id="MobiDB-lite"/>
    </source>
</evidence>
<accession>A0AAW7X8B9</accession>
<dbReference type="SUPFAM" id="SSF52540">
    <property type="entry name" value="P-loop containing nucleoside triphosphate hydrolases"/>
    <property type="match status" value="1"/>
</dbReference>
<gene>
    <name evidence="8" type="ORF">Q4521_11225</name>
</gene>
<dbReference type="Pfam" id="PF13482">
    <property type="entry name" value="RNase_H_2"/>
    <property type="match status" value="1"/>
</dbReference>
<keyword evidence="4" id="KW-0067">ATP-binding</keyword>
<dbReference type="Pfam" id="PF13604">
    <property type="entry name" value="AAA_30"/>
    <property type="match status" value="1"/>
</dbReference>
<dbReference type="CDD" id="cd17934">
    <property type="entry name" value="DEXXQc_Upf1-like"/>
    <property type="match status" value="1"/>
</dbReference>
<evidence type="ECO:0000313" key="8">
    <source>
        <dbReference type="EMBL" id="MDO6423046.1"/>
    </source>
</evidence>
<dbReference type="EMBL" id="JAUOPB010000007">
    <property type="protein sequence ID" value="MDO6423046.1"/>
    <property type="molecule type" value="Genomic_DNA"/>
</dbReference>
<dbReference type="SUPFAM" id="SSF53098">
    <property type="entry name" value="Ribonuclease H-like"/>
    <property type="match status" value="1"/>
</dbReference>
<evidence type="ECO:0000256" key="1">
    <source>
        <dbReference type="ARBA" id="ARBA00022741"/>
    </source>
</evidence>
<dbReference type="InterPro" id="IPR019993">
    <property type="entry name" value="RecB_nuclease_TM0106_put"/>
</dbReference>
<dbReference type="GO" id="GO:0016787">
    <property type="term" value="F:hydrolase activity"/>
    <property type="evidence" value="ECO:0007669"/>
    <property type="project" value="UniProtKB-KW"/>
</dbReference>
<dbReference type="CDD" id="cd18808">
    <property type="entry name" value="SF1_C_Upf1"/>
    <property type="match status" value="1"/>
</dbReference>
<keyword evidence="2" id="KW-0378">Hydrolase</keyword>
<evidence type="ECO:0000256" key="2">
    <source>
        <dbReference type="ARBA" id="ARBA00022801"/>
    </source>
</evidence>
<feature type="domain" description="YprB ribonuclease H-like" evidence="7">
    <location>
        <begin position="325"/>
        <end position="512"/>
    </location>
</feature>
<dbReference type="AlphaFoldDB" id="A0AAW7X8B9"/>
<dbReference type="InterPro" id="IPR012337">
    <property type="entry name" value="RNaseH-like_sf"/>
</dbReference>
<evidence type="ECO:0000259" key="7">
    <source>
        <dbReference type="Pfam" id="PF13482"/>
    </source>
</evidence>
<reference evidence="8" key="1">
    <citation type="submission" date="2023-07" db="EMBL/GenBank/DDBJ databases">
        <title>Genome content predicts the carbon catabolic preferences of heterotrophic bacteria.</title>
        <authorList>
            <person name="Gralka M."/>
        </authorList>
    </citation>
    <scope>NUCLEOTIDE SEQUENCE</scope>
    <source>
        <strain evidence="8">I3M17_2</strain>
    </source>
</reference>
<evidence type="ECO:0000256" key="4">
    <source>
        <dbReference type="ARBA" id="ARBA00022840"/>
    </source>
</evidence>
<dbReference type="GO" id="GO:0043139">
    <property type="term" value="F:5'-3' DNA helicase activity"/>
    <property type="evidence" value="ECO:0007669"/>
    <property type="project" value="TreeGrafter"/>
</dbReference>
<evidence type="ECO:0000313" key="9">
    <source>
        <dbReference type="Proteomes" id="UP001169760"/>
    </source>
</evidence>
<name>A0AAW7X8B9_9GAMM</name>
<dbReference type="InterPro" id="IPR050534">
    <property type="entry name" value="Coronavir_polyprotein_1ab"/>
</dbReference>
<dbReference type="InterPro" id="IPR038720">
    <property type="entry name" value="YprB_RNase_H-like_dom"/>
</dbReference>
<dbReference type="Proteomes" id="UP001169760">
    <property type="component" value="Unassembled WGS sequence"/>
</dbReference>